<dbReference type="InterPro" id="IPR026234">
    <property type="entry name" value="MRGPCRFAMILY"/>
</dbReference>
<evidence type="ECO:0000256" key="9">
    <source>
        <dbReference type="ARBA" id="ARBA00061394"/>
    </source>
</evidence>
<reference evidence="13" key="3">
    <citation type="submission" date="2025-09" db="UniProtKB">
        <authorList>
            <consortium name="Ensembl"/>
        </authorList>
    </citation>
    <scope>IDENTIFICATION</scope>
</reference>
<dbReference type="SUPFAM" id="SSF81321">
    <property type="entry name" value="Family A G protein-coupled receptor-like"/>
    <property type="match status" value="1"/>
</dbReference>
<dbReference type="GeneID" id="100920498"/>
<dbReference type="GO" id="GO:0004930">
    <property type="term" value="F:G protein-coupled receptor activity"/>
    <property type="evidence" value="ECO:0007669"/>
    <property type="project" value="UniProtKB-KW"/>
</dbReference>
<evidence type="ECO:0000256" key="1">
    <source>
        <dbReference type="ARBA" id="ARBA00004651"/>
    </source>
</evidence>
<accession>A0A7N4V3G5</accession>
<comment type="subcellular location">
    <subcellularLocation>
        <location evidence="1">Cell membrane</location>
        <topology evidence="1">Multi-pass membrane protein</topology>
    </subcellularLocation>
</comment>
<keyword evidence="4 11" id="KW-1133">Transmembrane helix</keyword>
<dbReference type="AlphaFoldDB" id="A0A7N4V3G5"/>
<proteinExistence type="inferred from homology"/>
<dbReference type="CDD" id="cd14973">
    <property type="entry name" value="7tmA_Mrgpr"/>
    <property type="match status" value="1"/>
</dbReference>
<gene>
    <name evidence="13" type="primary">LOC100920498</name>
</gene>
<keyword evidence="3 11" id="KW-0812">Transmembrane</keyword>
<dbReference type="Ensembl" id="ENSSHAT00000048500.1">
    <property type="protein sequence ID" value="ENSSHAP00000036510.1"/>
    <property type="gene ID" value="ENSSHAG00000029471.1"/>
</dbReference>
<organism evidence="13 14">
    <name type="scientific">Sarcophilus harrisii</name>
    <name type="common">Tasmanian devil</name>
    <name type="synonym">Sarcophilus laniarius</name>
    <dbReference type="NCBI Taxonomy" id="9305"/>
    <lineage>
        <taxon>Eukaryota</taxon>
        <taxon>Metazoa</taxon>
        <taxon>Chordata</taxon>
        <taxon>Craniata</taxon>
        <taxon>Vertebrata</taxon>
        <taxon>Euteleostomi</taxon>
        <taxon>Mammalia</taxon>
        <taxon>Metatheria</taxon>
        <taxon>Dasyuromorphia</taxon>
        <taxon>Dasyuridae</taxon>
        <taxon>Sarcophilus</taxon>
    </lineage>
</organism>
<keyword evidence="6 11" id="KW-0472">Membrane</keyword>
<feature type="compositionally biased region" description="Polar residues" evidence="10">
    <location>
        <begin position="8"/>
        <end position="21"/>
    </location>
</feature>
<dbReference type="PANTHER" id="PTHR11334">
    <property type="entry name" value="MAS-RELATED G-PROTEIN COUPLED RECEPTOR"/>
    <property type="match status" value="1"/>
</dbReference>
<reference evidence="13" key="2">
    <citation type="submission" date="2025-08" db="UniProtKB">
        <authorList>
            <consortium name="Ensembl"/>
        </authorList>
    </citation>
    <scope>IDENTIFICATION</scope>
</reference>
<dbReference type="PROSITE" id="PS50262">
    <property type="entry name" value="G_PROTEIN_RECEP_F1_2"/>
    <property type="match status" value="1"/>
</dbReference>
<dbReference type="Pfam" id="PF00001">
    <property type="entry name" value="7tm_1"/>
    <property type="match status" value="1"/>
</dbReference>
<keyword evidence="8" id="KW-0807">Transducer</keyword>
<dbReference type="KEGG" id="shr:100920498"/>
<evidence type="ECO:0000256" key="4">
    <source>
        <dbReference type="ARBA" id="ARBA00022989"/>
    </source>
</evidence>
<dbReference type="PANTHER" id="PTHR11334:SF29">
    <property type="entry name" value="MAS-RELATED G-PROTEIN COUPLED RECEPTOR MEMBER X2"/>
    <property type="match status" value="1"/>
</dbReference>
<dbReference type="RefSeq" id="XP_031798514.1">
    <property type="nucleotide sequence ID" value="XM_031942654.1"/>
</dbReference>
<evidence type="ECO:0000256" key="2">
    <source>
        <dbReference type="ARBA" id="ARBA00022475"/>
    </source>
</evidence>
<dbReference type="Proteomes" id="UP000007648">
    <property type="component" value="Unassembled WGS sequence"/>
</dbReference>
<dbReference type="InParanoid" id="A0A7N4V3G5"/>
<keyword evidence="7" id="KW-0675">Receptor</keyword>
<evidence type="ECO:0000256" key="6">
    <source>
        <dbReference type="ARBA" id="ARBA00023136"/>
    </source>
</evidence>
<dbReference type="GeneTree" id="ENSGT01030000234639"/>
<evidence type="ECO:0000256" key="11">
    <source>
        <dbReference type="SAM" id="Phobius"/>
    </source>
</evidence>
<dbReference type="InterPro" id="IPR000276">
    <property type="entry name" value="GPCR_Rhodpsn"/>
</dbReference>
<feature type="transmembrane region" description="Helical" evidence="11">
    <location>
        <begin position="227"/>
        <end position="247"/>
    </location>
</feature>
<feature type="transmembrane region" description="Helical" evidence="11">
    <location>
        <begin position="259"/>
        <end position="283"/>
    </location>
</feature>
<reference evidence="13 14" key="1">
    <citation type="journal article" date="2011" name="Proc. Natl. Acad. Sci. U.S.A.">
        <title>Genetic diversity and population structure of the endangered marsupial Sarcophilus harrisii (Tasmanian devil).</title>
        <authorList>
            <person name="Miller W."/>
            <person name="Hayes V.M."/>
            <person name="Ratan A."/>
            <person name="Petersen D.C."/>
            <person name="Wittekindt N.E."/>
            <person name="Miller J."/>
            <person name="Walenz B."/>
            <person name="Knight J."/>
            <person name="Qi J."/>
            <person name="Zhao F."/>
            <person name="Wang Q."/>
            <person name="Bedoya-Reina O.C."/>
            <person name="Katiyar N."/>
            <person name="Tomsho L.P."/>
            <person name="Kasson L.M."/>
            <person name="Hardie R.A."/>
            <person name="Woodbridge P."/>
            <person name="Tindall E.A."/>
            <person name="Bertelsen M.F."/>
            <person name="Dixon D."/>
            <person name="Pyecroft S."/>
            <person name="Helgen K.M."/>
            <person name="Lesk A.M."/>
            <person name="Pringle T.H."/>
            <person name="Patterson N."/>
            <person name="Zhang Y."/>
            <person name="Kreiss A."/>
            <person name="Woods G.M."/>
            <person name="Jones M.E."/>
            <person name="Schuster S.C."/>
        </authorList>
    </citation>
    <scope>NUCLEOTIDE SEQUENCE [LARGE SCALE GENOMIC DNA]</scope>
</reference>
<evidence type="ECO:0000259" key="12">
    <source>
        <dbReference type="PROSITE" id="PS50262"/>
    </source>
</evidence>
<feature type="transmembrane region" description="Helical" evidence="11">
    <location>
        <begin position="189"/>
        <end position="215"/>
    </location>
</feature>
<keyword evidence="2" id="KW-1003">Cell membrane</keyword>
<dbReference type="GO" id="GO:0005886">
    <property type="term" value="C:plasma membrane"/>
    <property type="evidence" value="ECO:0007669"/>
    <property type="project" value="UniProtKB-SubCell"/>
</dbReference>
<feature type="transmembrane region" description="Helical" evidence="11">
    <location>
        <begin position="79"/>
        <end position="102"/>
    </location>
</feature>
<dbReference type="PRINTS" id="PR02108">
    <property type="entry name" value="MRGPCRFAMILY"/>
</dbReference>
<evidence type="ECO:0000313" key="14">
    <source>
        <dbReference type="Proteomes" id="UP000007648"/>
    </source>
</evidence>
<evidence type="ECO:0000256" key="5">
    <source>
        <dbReference type="ARBA" id="ARBA00023040"/>
    </source>
</evidence>
<dbReference type="InterPro" id="IPR017452">
    <property type="entry name" value="GPCR_Rhodpsn_7TM"/>
</dbReference>
<dbReference type="Gene3D" id="1.20.1070.10">
    <property type="entry name" value="Rhodopsin 7-helix transmembrane proteins"/>
    <property type="match status" value="1"/>
</dbReference>
<comment type="similarity">
    <text evidence="9">Belongs to the G-protein coupled receptor 1 family. Mas subfamily.</text>
</comment>
<sequence length="325" mass="36842">MGPPTMVVSPTPQQQEYGNDSATERRVNESEASWTSEGFHFYHWTSMLSLFVAPIGLLGNGVVLWLLGFRIQRTPFSVYILNLAAADAFFLCCSFLDFFMSLLTCFYSGMYMVVTYLQCMPYTVGLSILAAISTERCLCALFPIWYRCRRPKHTSGALCAGFWALAGMMQVTAFLIWKYLVPHRFCPIFLIIYFLWFLLLTCIMCVSSLTLLLRVQCSSQRRQPPRLYLLVMLTVLVFLLFGLPWGIGDSIYIPFINDSMPYGLLQSLACVNSSLNPFIYFFVGKQGHKGREPLRLVLQRALGEEQEVGGGMRDIPQSNTQETSS</sequence>
<feature type="region of interest" description="Disordered" evidence="10">
    <location>
        <begin position="1"/>
        <end position="23"/>
    </location>
</feature>
<evidence type="ECO:0000313" key="13">
    <source>
        <dbReference type="Ensembl" id="ENSSHAP00000036510.1"/>
    </source>
</evidence>
<feature type="transmembrane region" description="Helical" evidence="11">
    <location>
        <begin position="157"/>
        <end position="177"/>
    </location>
</feature>
<dbReference type="PRINTS" id="PR00237">
    <property type="entry name" value="GPCRRHODOPSN"/>
</dbReference>
<name>A0A7N4V3G5_SARHA</name>
<evidence type="ECO:0000256" key="7">
    <source>
        <dbReference type="ARBA" id="ARBA00023170"/>
    </source>
</evidence>
<evidence type="ECO:0000256" key="10">
    <source>
        <dbReference type="SAM" id="MobiDB-lite"/>
    </source>
</evidence>
<evidence type="ECO:0000256" key="8">
    <source>
        <dbReference type="ARBA" id="ARBA00023224"/>
    </source>
</evidence>
<feature type="domain" description="G-protein coupled receptors family 1 profile" evidence="12">
    <location>
        <begin position="59"/>
        <end position="280"/>
    </location>
</feature>
<feature type="transmembrane region" description="Helical" evidence="11">
    <location>
        <begin position="122"/>
        <end position="145"/>
    </location>
</feature>
<protein>
    <recommendedName>
        <fullName evidence="12">G-protein coupled receptors family 1 profile domain-containing protein</fullName>
    </recommendedName>
</protein>
<keyword evidence="14" id="KW-1185">Reference proteome</keyword>
<keyword evidence="5" id="KW-0297">G-protein coupled receptor</keyword>
<evidence type="ECO:0000256" key="3">
    <source>
        <dbReference type="ARBA" id="ARBA00022692"/>
    </source>
</evidence>
<dbReference type="FunFam" id="1.20.1070.10:FF:000193">
    <property type="entry name" value="Mas-related G-protein coupled receptor member E"/>
    <property type="match status" value="1"/>
</dbReference>
<dbReference type="OrthoDB" id="9451392at2759"/>
<feature type="transmembrane region" description="Helical" evidence="11">
    <location>
        <begin position="41"/>
        <end position="67"/>
    </location>
</feature>